<dbReference type="Pfam" id="PF17837">
    <property type="entry name" value="4PPT_N"/>
    <property type="match status" value="1"/>
</dbReference>
<evidence type="ECO:0000259" key="1">
    <source>
        <dbReference type="Pfam" id="PF17837"/>
    </source>
</evidence>
<gene>
    <name evidence="2" type="ORF">QF030_008063</name>
</gene>
<keyword evidence="3" id="KW-1185">Reference proteome</keyword>
<reference evidence="2 3" key="1">
    <citation type="submission" date="2023-07" db="EMBL/GenBank/DDBJ databases">
        <title>Comparative genomics of wheat-associated soil bacteria to identify genetic determinants of phenazine resistance.</title>
        <authorList>
            <person name="Mouncey N."/>
        </authorList>
    </citation>
    <scope>NUCLEOTIDE SEQUENCE [LARGE SCALE GENOMIC DNA]</scope>
    <source>
        <strain evidence="2 3">B2I6</strain>
    </source>
</reference>
<dbReference type="EMBL" id="JAUSWV010000003">
    <property type="protein sequence ID" value="MDQ0585795.1"/>
    <property type="molecule type" value="Genomic_DNA"/>
</dbReference>
<keyword evidence="2" id="KW-0808">Transferase</keyword>
<dbReference type="Proteomes" id="UP001230654">
    <property type="component" value="Unassembled WGS sequence"/>
</dbReference>
<organism evidence="2 3">
    <name type="scientific">Streptomyces rishiriensis</name>
    <dbReference type="NCBI Taxonomy" id="68264"/>
    <lineage>
        <taxon>Bacteria</taxon>
        <taxon>Bacillati</taxon>
        <taxon>Actinomycetota</taxon>
        <taxon>Actinomycetes</taxon>
        <taxon>Kitasatosporales</taxon>
        <taxon>Streptomycetaceae</taxon>
        <taxon>Streptomyces</taxon>
    </lineage>
</organism>
<comment type="caution">
    <text evidence="2">The sequence shown here is derived from an EMBL/GenBank/DDBJ whole genome shotgun (WGS) entry which is preliminary data.</text>
</comment>
<evidence type="ECO:0000313" key="3">
    <source>
        <dbReference type="Proteomes" id="UP001230654"/>
    </source>
</evidence>
<dbReference type="GO" id="GO:0016740">
    <property type="term" value="F:transferase activity"/>
    <property type="evidence" value="ECO:0007669"/>
    <property type="project" value="UniProtKB-KW"/>
</dbReference>
<dbReference type="InterPro" id="IPR041354">
    <property type="entry name" value="4PPT_N"/>
</dbReference>
<accession>A0ABU0P328</accession>
<sequence length="106" mass="11726">MGSWHQERLYDPQFREGAVRIVTETGKPTPEVAADPGIPSGTSDAFGDGVILYPEEEAVIARAVEKRRREFTAVRGCARLAMEKLGWRRSRFCPASVAHRAGPTGW</sequence>
<protein>
    <submittedName>
        <fullName evidence="2">4'-phosphopantetheinyl transferase EntD</fullName>
    </submittedName>
</protein>
<proteinExistence type="predicted"/>
<evidence type="ECO:0000313" key="2">
    <source>
        <dbReference type="EMBL" id="MDQ0585795.1"/>
    </source>
</evidence>
<name>A0ABU0P328_STRRH</name>
<feature type="domain" description="4'-phosphopantetheinyl transferase N-terminal" evidence="1">
    <location>
        <begin position="55"/>
        <end position="89"/>
    </location>
</feature>